<dbReference type="EMBL" id="CP003539">
    <property type="protein sequence ID" value="AFX98362.1"/>
    <property type="molecule type" value="Genomic_DNA"/>
</dbReference>
<reference evidence="1 2" key="1">
    <citation type="journal article" date="2012" name="Proc. Natl. Acad. Sci. U.S.A.">
        <title>Genome streamlining and chemical defense in a coral reef symbiosis.</title>
        <authorList>
            <person name="Kwan J.C."/>
            <person name="Donia M.S."/>
            <person name="Han A.W."/>
            <person name="Hirose E."/>
            <person name="Haygood M.G."/>
            <person name="Schmidt E.W."/>
        </authorList>
    </citation>
    <scope>NUCLEOTIDE SEQUENCE [LARGE SCALE GENOMIC DNA]</scope>
    <source>
        <strain evidence="1 2">L2</strain>
    </source>
</reference>
<evidence type="ECO:0000313" key="2">
    <source>
        <dbReference type="Proteomes" id="UP000010077"/>
    </source>
</evidence>
<dbReference type="AlphaFoldDB" id="K7YLJ8"/>
<dbReference type="KEGG" id="thal:A1OE_158"/>
<organism evidence="1 2">
    <name type="scientific">Candidatus Endolissoclinum faulkneri L2</name>
    <dbReference type="NCBI Taxonomy" id="1193729"/>
    <lineage>
        <taxon>Bacteria</taxon>
        <taxon>Pseudomonadati</taxon>
        <taxon>Pseudomonadota</taxon>
        <taxon>Alphaproteobacteria</taxon>
        <taxon>Rhodospirillales</taxon>
        <taxon>Rhodospirillaceae</taxon>
        <taxon>Candidatus Endolissoclinum</taxon>
    </lineage>
</organism>
<evidence type="ECO:0000313" key="1">
    <source>
        <dbReference type="EMBL" id="AFX98362.1"/>
    </source>
</evidence>
<dbReference type="HOGENOM" id="CLU_3286529_0_0_5"/>
<gene>
    <name evidence="1" type="ORF">A1OE_158</name>
</gene>
<proteinExistence type="predicted"/>
<sequence length="40" mass="4472">MSKILVSSRISFRVKAKARLASINPILLQQLNASHQTTLH</sequence>
<dbReference type="Proteomes" id="UP000010077">
    <property type="component" value="Chromosome"/>
</dbReference>
<accession>K7YLJ8</accession>
<keyword evidence="2" id="KW-1185">Reference proteome</keyword>
<name>K7YLJ8_9PROT</name>
<protein>
    <submittedName>
        <fullName evidence="1">Uncharacterized protein</fullName>
    </submittedName>
</protein>